<name>A0A8J5VIE6_ZIZPA</name>
<sequence length="110" mass="10829">MGRLGFLNPNRHPYTTAGAVWAPGGASGRFLGARAGRLLGTRGCRRPGVWAGRRLGAQGLRAAVAYGVAAVPCGDVGGTPAGQRSRPPPLGAHGGGSGATAGWASAGSQI</sequence>
<comment type="caution">
    <text evidence="2">The sequence shown here is derived from an EMBL/GenBank/DDBJ whole genome shotgun (WGS) entry which is preliminary data.</text>
</comment>
<evidence type="ECO:0000313" key="3">
    <source>
        <dbReference type="Proteomes" id="UP000729402"/>
    </source>
</evidence>
<accession>A0A8J5VIE6</accession>
<proteinExistence type="predicted"/>
<dbReference type="EMBL" id="JAAALK010000290">
    <property type="protein sequence ID" value="KAG8045334.1"/>
    <property type="molecule type" value="Genomic_DNA"/>
</dbReference>
<reference evidence="2" key="1">
    <citation type="journal article" date="2021" name="bioRxiv">
        <title>Whole Genome Assembly and Annotation of Northern Wild Rice, Zizania palustris L., Supports a Whole Genome Duplication in the Zizania Genus.</title>
        <authorList>
            <person name="Haas M."/>
            <person name="Kono T."/>
            <person name="Macchietto M."/>
            <person name="Millas R."/>
            <person name="McGilp L."/>
            <person name="Shao M."/>
            <person name="Duquette J."/>
            <person name="Hirsch C.N."/>
            <person name="Kimball J."/>
        </authorList>
    </citation>
    <scope>NUCLEOTIDE SEQUENCE</scope>
    <source>
        <tissue evidence="2">Fresh leaf tissue</tissue>
    </source>
</reference>
<organism evidence="2 3">
    <name type="scientific">Zizania palustris</name>
    <name type="common">Northern wild rice</name>
    <dbReference type="NCBI Taxonomy" id="103762"/>
    <lineage>
        <taxon>Eukaryota</taxon>
        <taxon>Viridiplantae</taxon>
        <taxon>Streptophyta</taxon>
        <taxon>Embryophyta</taxon>
        <taxon>Tracheophyta</taxon>
        <taxon>Spermatophyta</taxon>
        <taxon>Magnoliopsida</taxon>
        <taxon>Liliopsida</taxon>
        <taxon>Poales</taxon>
        <taxon>Poaceae</taxon>
        <taxon>BOP clade</taxon>
        <taxon>Oryzoideae</taxon>
        <taxon>Oryzeae</taxon>
        <taxon>Zizaniinae</taxon>
        <taxon>Zizania</taxon>
    </lineage>
</organism>
<gene>
    <name evidence="2" type="ORF">GUJ93_ZPchr0008g11458</name>
</gene>
<evidence type="ECO:0000256" key="1">
    <source>
        <dbReference type="SAM" id="MobiDB-lite"/>
    </source>
</evidence>
<feature type="region of interest" description="Disordered" evidence="1">
    <location>
        <begin position="76"/>
        <end position="110"/>
    </location>
</feature>
<reference evidence="2" key="2">
    <citation type="submission" date="2021-02" db="EMBL/GenBank/DDBJ databases">
        <authorList>
            <person name="Kimball J.A."/>
            <person name="Haas M.W."/>
            <person name="Macchietto M."/>
            <person name="Kono T."/>
            <person name="Duquette J."/>
            <person name="Shao M."/>
        </authorList>
    </citation>
    <scope>NUCLEOTIDE SEQUENCE</scope>
    <source>
        <tissue evidence="2">Fresh leaf tissue</tissue>
    </source>
</reference>
<dbReference type="AlphaFoldDB" id="A0A8J5VIE6"/>
<keyword evidence="3" id="KW-1185">Reference proteome</keyword>
<evidence type="ECO:0000313" key="2">
    <source>
        <dbReference type="EMBL" id="KAG8045334.1"/>
    </source>
</evidence>
<feature type="compositionally biased region" description="Low complexity" evidence="1">
    <location>
        <begin position="100"/>
        <end position="110"/>
    </location>
</feature>
<dbReference type="Proteomes" id="UP000729402">
    <property type="component" value="Unassembled WGS sequence"/>
</dbReference>
<protein>
    <submittedName>
        <fullName evidence="2">Uncharacterized protein</fullName>
    </submittedName>
</protein>